<evidence type="ECO:0000256" key="1">
    <source>
        <dbReference type="SAM" id="Phobius"/>
    </source>
</evidence>
<organism evidence="2 3">
    <name type="scientific">Necator americanus</name>
    <name type="common">Human hookworm</name>
    <dbReference type="NCBI Taxonomy" id="51031"/>
    <lineage>
        <taxon>Eukaryota</taxon>
        <taxon>Metazoa</taxon>
        <taxon>Ecdysozoa</taxon>
        <taxon>Nematoda</taxon>
        <taxon>Chromadorea</taxon>
        <taxon>Rhabditida</taxon>
        <taxon>Rhabditina</taxon>
        <taxon>Rhabditomorpha</taxon>
        <taxon>Strongyloidea</taxon>
        <taxon>Ancylostomatidae</taxon>
        <taxon>Bunostominae</taxon>
        <taxon>Necator</taxon>
    </lineage>
</organism>
<keyword evidence="1" id="KW-1133">Transmembrane helix</keyword>
<keyword evidence="1" id="KW-0472">Membrane</keyword>
<feature type="transmembrane region" description="Helical" evidence="1">
    <location>
        <begin position="6"/>
        <end position="28"/>
    </location>
</feature>
<name>W2SKD6_NECAM</name>
<dbReference type="EMBL" id="KI669147">
    <property type="protein sequence ID" value="ETN69202.1"/>
    <property type="molecule type" value="Genomic_DNA"/>
</dbReference>
<accession>W2SKD6</accession>
<keyword evidence="1" id="KW-0812">Transmembrane</keyword>
<gene>
    <name evidence="2" type="ORF">NECAME_19480</name>
</gene>
<protein>
    <submittedName>
        <fullName evidence="2">Uncharacterized protein</fullName>
    </submittedName>
</protein>
<sequence>MYENVLRNIVLNNFLALFELCGGLFWMLRDIKDDKVYCKFYRQEPKNFRKLNRKEGKKSVETGIV</sequence>
<dbReference type="KEGG" id="nai:NECAME_19480"/>
<dbReference type="Proteomes" id="UP000053676">
    <property type="component" value="Unassembled WGS sequence"/>
</dbReference>
<reference evidence="3" key="1">
    <citation type="journal article" date="2014" name="Nat. Genet.">
        <title>Genome of the human hookworm Necator americanus.</title>
        <authorList>
            <person name="Tang Y.T."/>
            <person name="Gao X."/>
            <person name="Rosa B.A."/>
            <person name="Abubucker S."/>
            <person name="Hallsworth-Pepin K."/>
            <person name="Martin J."/>
            <person name="Tyagi R."/>
            <person name="Heizer E."/>
            <person name="Zhang X."/>
            <person name="Bhonagiri-Palsikar V."/>
            <person name="Minx P."/>
            <person name="Warren W.C."/>
            <person name="Wang Q."/>
            <person name="Zhan B."/>
            <person name="Hotez P.J."/>
            <person name="Sternberg P.W."/>
            <person name="Dougall A."/>
            <person name="Gaze S.T."/>
            <person name="Mulvenna J."/>
            <person name="Sotillo J."/>
            <person name="Ranganathan S."/>
            <person name="Rabelo E.M."/>
            <person name="Wilson R.K."/>
            <person name="Felgner P.L."/>
            <person name="Bethony J."/>
            <person name="Hawdon J.M."/>
            <person name="Gasser R.B."/>
            <person name="Loukas A."/>
            <person name="Mitreva M."/>
        </authorList>
    </citation>
    <scope>NUCLEOTIDE SEQUENCE [LARGE SCALE GENOMIC DNA]</scope>
</reference>
<keyword evidence="3" id="KW-1185">Reference proteome</keyword>
<evidence type="ECO:0000313" key="3">
    <source>
        <dbReference type="Proteomes" id="UP000053676"/>
    </source>
</evidence>
<proteinExistence type="predicted"/>
<evidence type="ECO:0000313" key="2">
    <source>
        <dbReference type="EMBL" id="ETN69202.1"/>
    </source>
</evidence>
<dbReference type="AlphaFoldDB" id="W2SKD6"/>